<comment type="caution">
    <text evidence="2">The sequence shown here is derived from an EMBL/GenBank/DDBJ whole genome shotgun (WGS) entry which is preliminary data.</text>
</comment>
<dbReference type="STRING" id="1802505.A3D01_01755"/>
<dbReference type="AlphaFoldDB" id="A0A1F7Z1F1"/>
<evidence type="ECO:0000313" key="3">
    <source>
        <dbReference type="Proteomes" id="UP000177169"/>
    </source>
</evidence>
<proteinExistence type="predicted"/>
<dbReference type="EMBL" id="MGGR01000030">
    <property type="protein sequence ID" value="OGM32535.1"/>
    <property type="molecule type" value="Genomic_DNA"/>
</dbReference>
<reference evidence="2 3" key="1">
    <citation type="journal article" date="2016" name="Nat. Commun.">
        <title>Thousands of microbial genomes shed light on interconnected biogeochemical processes in an aquifer system.</title>
        <authorList>
            <person name="Anantharaman K."/>
            <person name="Brown C.T."/>
            <person name="Hug L.A."/>
            <person name="Sharon I."/>
            <person name="Castelle C.J."/>
            <person name="Probst A.J."/>
            <person name="Thomas B.C."/>
            <person name="Singh A."/>
            <person name="Wilkins M.J."/>
            <person name="Karaoz U."/>
            <person name="Brodie E.L."/>
            <person name="Williams K.H."/>
            <person name="Hubbard S.S."/>
            <person name="Banfield J.F."/>
        </authorList>
    </citation>
    <scope>NUCLEOTIDE SEQUENCE [LARGE SCALE GENOMIC DNA]</scope>
</reference>
<feature type="compositionally biased region" description="Polar residues" evidence="1">
    <location>
        <begin position="254"/>
        <end position="263"/>
    </location>
</feature>
<dbReference type="PANTHER" id="PTHR36842:SF1">
    <property type="entry name" value="PROTEIN TOLB"/>
    <property type="match status" value="1"/>
</dbReference>
<dbReference type="SUPFAM" id="SSF69304">
    <property type="entry name" value="Tricorn protease N-terminal domain"/>
    <property type="match status" value="1"/>
</dbReference>
<protein>
    <submittedName>
        <fullName evidence="2">Uncharacterized protein</fullName>
    </submittedName>
</protein>
<dbReference type="Proteomes" id="UP000177169">
    <property type="component" value="Unassembled WGS sequence"/>
</dbReference>
<dbReference type="PANTHER" id="PTHR36842">
    <property type="entry name" value="PROTEIN TOLB HOMOLOG"/>
    <property type="match status" value="1"/>
</dbReference>
<evidence type="ECO:0000313" key="2">
    <source>
        <dbReference type="EMBL" id="OGM32535.1"/>
    </source>
</evidence>
<dbReference type="Gene3D" id="2.120.10.30">
    <property type="entry name" value="TolB, C-terminal domain"/>
    <property type="match status" value="1"/>
</dbReference>
<sequence length="278" mass="30731">MKKILIAWIVPVLISIGLFIAIQPVMAQLGGQVNLLEVYLGTGNVTIGLENRDGFTQVYYEFNGEKVFITADNRNHRQPDSKGDYIVYVGDLNEVGQIFLYNILSGTTIQLTSSGINLKPIVGRSGNVAWEGWVEDRWQVFFYDGTSVKQLTDGDASFNVDIDGDYISYTRRDITGTYRSVVYSISTNEAKEVTTGISSKRPKVRNGKIILAGTGEEEEFPLTVDDIFLLDLSPLTIPNEVTVEEVALELEATPSAQTETEITPTPFLTPESETPTSE</sequence>
<evidence type="ECO:0000256" key="1">
    <source>
        <dbReference type="SAM" id="MobiDB-lite"/>
    </source>
</evidence>
<feature type="region of interest" description="Disordered" evidence="1">
    <location>
        <begin position="252"/>
        <end position="278"/>
    </location>
</feature>
<gene>
    <name evidence="2" type="ORF">A3D01_01755</name>
</gene>
<accession>A0A1F7Z1F1</accession>
<organism evidence="2 3">
    <name type="scientific">Candidatus Woesebacteria bacterium RIFCSPHIGHO2_02_FULL_39_13</name>
    <dbReference type="NCBI Taxonomy" id="1802505"/>
    <lineage>
        <taxon>Bacteria</taxon>
        <taxon>Candidatus Woeseibacteriota</taxon>
    </lineage>
</organism>
<name>A0A1F7Z1F1_9BACT</name>
<dbReference type="InterPro" id="IPR011042">
    <property type="entry name" value="6-blade_b-propeller_TolB-like"/>
</dbReference>